<organism evidence="3 4">
    <name type="scientific">Toxoplasma gondii GAB2-2007-GAL-DOM2</name>
    <dbReference type="NCBI Taxonomy" id="1130820"/>
    <lineage>
        <taxon>Eukaryota</taxon>
        <taxon>Sar</taxon>
        <taxon>Alveolata</taxon>
        <taxon>Apicomplexa</taxon>
        <taxon>Conoidasida</taxon>
        <taxon>Coccidia</taxon>
        <taxon>Eucoccidiorida</taxon>
        <taxon>Eimeriorina</taxon>
        <taxon>Sarcocystidae</taxon>
        <taxon>Toxoplasma</taxon>
    </lineage>
</organism>
<protein>
    <submittedName>
        <fullName evidence="3">AP2 domain transcription factor AP2VIIa-6</fullName>
    </submittedName>
</protein>
<name>A0A086K019_TOXGO</name>
<evidence type="ECO:0000313" key="4">
    <source>
        <dbReference type="Proteomes" id="UP000028837"/>
    </source>
</evidence>
<feature type="region of interest" description="Disordered" evidence="2">
    <location>
        <begin position="1958"/>
        <end position="1995"/>
    </location>
</feature>
<feature type="compositionally biased region" description="Basic and acidic residues" evidence="2">
    <location>
        <begin position="194"/>
        <end position="203"/>
    </location>
</feature>
<feature type="compositionally biased region" description="Basic and acidic residues" evidence="2">
    <location>
        <begin position="548"/>
        <end position="560"/>
    </location>
</feature>
<feature type="region of interest" description="Disordered" evidence="2">
    <location>
        <begin position="1917"/>
        <end position="1945"/>
    </location>
</feature>
<dbReference type="Gene3D" id="1.20.5.2050">
    <property type="match status" value="2"/>
</dbReference>
<dbReference type="VEuPathDB" id="ToxoDB:TGDOM2_203050"/>
<feature type="compositionally biased region" description="Polar residues" evidence="2">
    <location>
        <begin position="944"/>
        <end position="959"/>
    </location>
</feature>
<feature type="region of interest" description="Disordered" evidence="2">
    <location>
        <begin position="1322"/>
        <end position="1346"/>
    </location>
</feature>
<feature type="region of interest" description="Disordered" evidence="2">
    <location>
        <begin position="509"/>
        <end position="561"/>
    </location>
</feature>
<feature type="region of interest" description="Disordered" evidence="2">
    <location>
        <begin position="875"/>
        <end position="902"/>
    </location>
</feature>
<dbReference type="SMR" id="A0A086K019"/>
<evidence type="ECO:0000313" key="3">
    <source>
        <dbReference type="EMBL" id="KFG37737.1"/>
    </source>
</evidence>
<feature type="region of interest" description="Disordered" evidence="2">
    <location>
        <begin position="973"/>
        <end position="1066"/>
    </location>
</feature>
<feature type="compositionally biased region" description="Low complexity" evidence="2">
    <location>
        <begin position="1052"/>
        <end position="1062"/>
    </location>
</feature>
<accession>A0A086K019</accession>
<feature type="region of interest" description="Disordered" evidence="2">
    <location>
        <begin position="305"/>
        <end position="389"/>
    </location>
</feature>
<feature type="region of interest" description="Disordered" evidence="2">
    <location>
        <begin position="929"/>
        <end position="959"/>
    </location>
</feature>
<keyword evidence="1" id="KW-0175">Coiled coil</keyword>
<dbReference type="Proteomes" id="UP000028837">
    <property type="component" value="Unassembled WGS sequence"/>
</dbReference>
<dbReference type="OrthoDB" id="331469at2759"/>
<sequence>MATPSGSDAVKEVLPRFSGSAANEIRSNKGGDVEEALHLPCLTNESWLVSALKTPYQGDTECIKIQPEALVKEGPPEIPGHNCQVTSIHACKLRTGTQHGDSARSDLRRPPSASPANMRDGDANKSSNAQEINFPNIADVDTLESGRVSSVDLVRTPSVANLHSSSGGQSSPPQDTFSKPAEDPIVSDAMESADHRVLSEDSCNRTLTASGQSVKRRRRQAGPVGVSSGGLSCLIRNVSEEGGGASAGEDVDEGLVRPGSKAATPERSRQTDQGNGQMNEEPWLPEVHQLKTTFSEKSSLAQASKCSACTPPKDASAPADLPAEPVSQGRPLPYPMAGKSRKLRTDSSTGRRTHPVDSFSTVDVPVESRTTTTTSATGSDGGGDAAPTSANALLRGQAMRWPDLSQPKALLESLSGFPSRRPDCGSSRAASIENEGRPIRLSQSNILSSLSAARIDLLTTRATKEELQKREQELQQQLRNSRQEQEILQALLGEMTVLRQNVEAAEAAEAAEGLEAREKDLGKHRKRDSGTRGDSATMGATEPGSNDRAVDSVMRSRGEEQQIGASVNLQVSAPEVREDSSDIRNALLQAVGLKRRRLATSAQSGRTYGESEVGYKQETRLSDRASVFGRHEASSVLASVASVLMGNETMQTSRGMLPGVGNCSAASCGSSNASDDRLLGLAACDSQARTPQQGLPPVNVDTRILTSLSTDQALRVGPSRLASAPTGASKFAPESLTTALDVSSCLAVSPQEHDMETLRNMEPRCSSARLSPEQEVLALLAASLGNNEGTIDVDGGAKQPVQQRRASGYAKLARMLPRINRLTFSTQTLMWVVRVQTRRTRLCKSFSVRKLGFLQARQAAIDFLMEFDHKEQQLQATTPSVQRRGALQTARSRRRELTSTVCGAPSVQDEEVKRDTGIERNTTTCPCCGGRSAEVAPNEGGGRSQLSNASITHSDGSSGCVTCRVCDGSSLERRGAHGQRKQDTADDTLFPGEPNRHRNQARNDHRGDTSTSGSRLEDDQVRHSWGGSGGAMQTVGDGEGHHEKARTDENVSSCGSSCSSRSEAGGHMHTKRTACECPVDVHGQRLCASCAGVSPNLCMVDDCGDIAHSPETSAVENRKQRLLPPQCLGEHSRITQTSCDNAGRSSADVTVESLRQLGSESCSSNRSCRPHGVREEAAGCDSELQAIPSRATSCEHEERLNKIRDPESTCCWSASGFSKRENAEMAAARGDSRDGCVSHRHLRQQQHERRKHAREDLALRARQLPHTVGVKFDPTCPRWIAHWKREGQRFFKSFSVEKNGFENAWNLAKLCRKRNAELAAATSRATSTPKRPNIVCGAGSSRRSVSGNRNVLEQAGSGVNPLNSPPSAGTGGLRGGNIAGTATVLPTYDITCQRQEAASVNSTKFSSLAFLAALGDYMSANYGPASAGVSDDNQEGRGVMTGARWCTAACTNPESPSGDGTQLSALIPAIAGRSLLYASRSSAEGIRLREDCTVTETATAAAAETPRLRAFCNNVANKAVADGTVTSTTRDELLGTRGPRTDSREEHRAIDAATALAPRNSSPLGGAAGAVAVTDMQNSIDFAQAASGREDDGLTGLPFVEASWSRSADGGAGGTASDSRHRLAASSVETKVLHSGEDSLGGGEWAGDWGSSTREGNWKVKYDADTVGAGGGTCEGVFVASLDGNRMRSTPPRSEDRSVMPTPPAVSVTVQDIPAFISLSEGSEVAGERARPTEADVAAEYREAISSVTSPQPRGSRSGLKGTTDALNIDETQCRGADSVYGQLHHSEPVQGAVRLCSAMQQHRKTEEQQQRLGLANVGSGCHLVSSSGALSAVDAPTRYPQHAEQLSQTAAAGLAVPSIQGSTGDGSETVGMTSLLLLLSQRDNSLAARSAVSTCLSGAIPDTSFCARGSLLPAKTNQPDVATEGATDGAQLTCDRSGTPTSPERLLCRSSLNSEKLQASGAPGLTESLPAGMSGEATGDPPPPTSVDSCGNYLGPTSGTSKRATFLAASETWATDVMLHHQAVQGASPSSAPAHDLWSLSPTELVTLNCQMNGPGNSSLPGGFTVSGVRTSELQSDEGFRSMNASSEARIDAVVGVSDDGGPTSKFAAEMGYREMVHSEGEESGVSAANAGGPLGSSTVHSARTSAGSCLDDTVLMVGVKDGTGSSISGSFLGEHHRSPHVEADISRARNDSSNQEVDLNGAKCMSGQARVREQRRSFSLSEWPLDNRFPLTESMERNIRRRNSSGSMSHESNSFSEAATPANQGGPHPPGRLADSDCACTTACRRQGEGANVAGIPPERATGSFSGTQATYALLGETDTPGGCSVDPADDTERLSWAKVAVLMILRNLRDDASCRLLTECFQLLDASQTEMPELRALLSIFSNLIAEQRLPSSLPTDELRKLVSDVQTAVKSQCKVLPDGAALASSASGSDLPAI</sequence>
<feature type="compositionally biased region" description="Polar residues" evidence="2">
    <location>
        <begin position="204"/>
        <end position="213"/>
    </location>
</feature>
<feature type="region of interest" description="Disordered" evidence="2">
    <location>
        <begin position="160"/>
        <end position="182"/>
    </location>
</feature>
<feature type="coiled-coil region" evidence="1">
    <location>
        <begin position="457"/>
        <end position="508"/>
    </location>
</feature>
<comment type="caution">
    <text evidence="3">The sequence shown here is derived from an EMBL/GenBank/DDBJ whole genome shotgun (WGS) entry which is preliminary data.</text>
</comment>
<feature type="compositionally biased region" description="Basic and acidic residues" evidence="2">
    <location>
        <begin position="1038"/>
        <end position="1049"/>
    </location>
</feature>
<feature type="compositionally biased region" description="Low complexity" evidence="2">
    <location>
        <begin position="164"/>
        <end position="174"/>
    </location>
</feature>
<feature type="region of interest" description="Disordered" evidence="2">
    <location>
        <begin position="2244"/>
        <end position="2276"/>
    </location>
</feature>
<reference evidence="3 4" key="1">
    <citation type="submission" date="2014-02" db="EMBL/GenBank/DDBJ databases">
        <authorList>
            <person name="Sibley D."/>
            <person name="Venepally P."/>
            <person name="Karamycheva S."/>
            <person name="Hadjithomas M."/>
            <person name="Khan A."/>
            <person name="Brunk B."/>
            <person name="Roos D."/>
            <person name="Caler E."/>
            <person name="Lorenzi H."/>
        </authorList>
    </citation>
    <scope>NUCLEOTIDE SEQUENCE [LARGE SCALE GENOMIC DNA]</scope>
    <source>
        <strain evidence="3 4">GAB2-2007-GAL-DOM2</strain>
    </source>
</reference>
<proteinExistence type="predicted"/>
<feature type="compositionally biased region" description="Basic and acidic residues" evidence="2">
    <location>
        <begin position="973"/>
        <end position="984"/>
    </location>
</feature>
<feature type="region of interest" description="Disordered" evidence="2">
    <location>
        <begin position="2119"/>
        <end position="2145"/>
    </location>
</feature>
<feature type="region of interest" description="Disordered" evidence="2">
    <location>
        <begin position="194"/>
        <end position="281"/>
    </location>
</feature>
<evidence type="ECO:0000256" key="2">
    <source>
        <dbReference type="SAM" id="MobiDB-lite"/>
    </source>
</evidence>
<feature type="region of interest" description="Disordered" evidence="2">
    <location>
        <begin position="414"/>
        <end position="436"/>
    </location>
</feature>
<feature type="compositionally biased region" description="Low complexity" evidence="2">
    <location>
        <begin position="2246"/>
        <end position="2258"/>
    </location>
</feature>
<feature type="compositionally biased region" description="Low complexity" evidence="2">
    <location>
        <begin position="368"/>
        <end position="378"/>
    </location>
</feature>
<feature type="region of interest" description="Disordered" evidence="2">
    <location>
        <begin position="1604"/>
        <end position="1656"/>
    </location>
</feature>
<dbReference type="EMBL" id="AHZU02000988">
    <property type="protein sequence ID" value="KFG37737.1"/>
    <property type="molecule type" value="Genomic_DNA"/>
</dbReference>
<feature type="region of interest" description="Disordered" evidence="2">
    <location>
        <begin position="96"/>
        <end position="132"/>
    </location>
</feature>
<gene>
    <name evidence="3" type="ORF">TGDOM2_203050</name>
</gene>
<evidence type="ECO:0000256" key="1">
    <source>
        <dbReference type="SAM" id="Coils"/>
    </source>
</evidence>